<dbReference type="PANTHER" id="PTHR24096">
    <property type="entry name" value="LONG-CHAIN-FATTY-ACID--COA LIGASE"/>
    <property type="match status" value="1"/>
</dbReference>
<organism evidence="7 8">
    <name type="scientific">Acyrthosiphon pisum</name>
    <name type="common">Pea aphid</name>
    <dbReference type="NCBI Taxonomy" id="7029"/>
    <lineage>
        <taxon>Eukaryota</taxon>
        <taxon>Metazoa</taxon>
        <taxon>Ecdysozoa</taxon>
        <taxon>Arthropoda</taxon>
        <taxon>Hexapoda</taxon>
        <taxon>Insecta</taxon>
        <taxon>Pterygota</taxon>
        <taxon>Neoptera</taxon>
        <taxon>Paraneoptera</taxon>
        <taxon>Hemiptera</taxon>
        <taxon>Sternorrhyncha</taxon>
        <taxon>Aphidomorpha</taxon>
        <taxon>Aphidoidea</taxon>
        <taxon>Aphididae</taxon>
        <taxon>Macrosiphini</taxon>
        <taxon>Acyrthosiphon</taxon>
    </lineage>
</organism>
<dbReference type="GO" id="GO:0005777">
    <property type="term" value="C:peroxisome"/>
    <property type="evidence" value="ECO:0007669"/>
    <property type="project" value="UniProtKB-SubCell"/>
</dbReference>
<dbReference type="Proteomes" id="UP000007819">
    <property type="component" value="Chromosome A2"/>
</dbReference>
<keyword evidence="8" id="KW-1185">Reference proteome</keyword>
<protein>
    <submittedName>
        <fullName evidence="7">Uncharacterized protein</fullName>
    </submittedName>
</protein>
<dbReference type="Pfam" id="PF13193">
    <property type="entry name" value="AMP-binding_C"/>
    <property type="match status" value="1"/>
</dbReference>
<dbReference type="InterPro" id="IPR042099">
    <property type="entry name" value="ANL_N_sf"/>
</dbReference>
<evidence type="ECO:0000313" key="8">
    <source>
        <dbReference type="Proteomes" id="UP000007819"/>
    </source>
</evidence>
<dbReference type="PROSITE" id="PS00455">
    <property type="entry name" value="AMP_BINDING"/>
    <property type="match status" value="1"/>
</dbReference>
<dbReference type="InterPro" id="IPR000873">
    <property type="entry name" value="AMP-dep_synth/lig_dom"/>
</dbReference>
<evidence type="ECO:0000313" key="7">
    <source>
        <dbReference type="EnsemblMetazoa" id="XP_008183306.3"/>
    </source>
</evidence>
<dbReference type="InterPro" id="IPR020845">
    <property type="entry name" value="AMP-binding_CS"/>
</dbReference>
<evidence type="ECO:0000256" key="4">
    <source>
        <dbReference type="ARBA" id="ARBA00023140"/>
    </source>
</evidence>
<dbReference type="Pfam" id="PF00501">
    <property type="entry name" value="AMP-binding"/>
    <property type="match status" value="1"/>
</dbReference>
<dbReference type="AlphaFoldDB" id="A0A8R2B657"/>
<dbReference type="Gene3D" id="3.30.300.30">
    <property type="match status" value="1"/>
</dbReference>
<dbReference type="KEGG" id="api:103309505"/>
<reference evidence="8" key="1">
    <citation type="submission" date="2010-06" db="EMBL/GenBank/DDBJ databases">
        <authorList>
            <person name="Jiang H."/>
            <person name="Abraham K."/>
            <person name="Ali S."/>
            <person name="Alsbrooks S.L."/>
            <person name="Anim B.N."/>
            <person name="Anosike U.S."/>
            <person name="Attaway T."/>
            <person name="Bandaranaike D.P."/>
            <person name="Battles P.K."/>
            <person name="Bell S.N."/>
            <person name="Bell A.V."/>
            <person name="Beltran B."/>
            <person name="Bickham C."/>
            <person name="Bustamante Y."/>
            <person name="Caleb T."/>
            <person name="Canada A."/>
            <person name="Cardenas V."/>
            <person name="Carter K."/>
            <person name="Chacko J."/>
            <person name="Chandrabose M.N."/>
            <person name="Chavez D."/>
            <person name="Chavez A."/>
            <person name="Chen L."/>
            <person name="Chu H.-S."/>
            <person name="Claassen K.J."/>
            <person name="Cockrell R."/>
            <person name="Collins M."/>
            <person name="Cooper J.A."/>
            <person name="Cree A."/>
            <person name="Curry S.M."/>
            <person name="Da Y."/>
            <person name="Dao M.D."/>
            <person name="Das B."/>
            <person name="Davila M.-L."/>
            <person name="Davy-Carroll L."/>
            <person name="Denson S."/>
            <person name="Dinh H."/>
            <person name="Ebong V.E."/>
            <person name="Edwards J.R."/>
            <person name="Egan A."/>
            <person name="El-Daye J."/>
            <person name="Escobedo L."/>
            <person name="Fernandez S."/>
            <person name="Fernando P.R."/>
            <person name="Flagg N."/>
            <person name="Forbes L.D."/>
            <person name="Fowler R.G."/>
            <person name="Fu Q."/>
            <person name="Gabisi R.A."/>
            <person name="Ganer J."/>
            <person name="Garbino Pronczuk A."/>
            <person name="Garcia R.M."/>
            <person name="Garner T."/>
            <person name="Garrett T.E."/>
            <person name="Gonzalez D.A."/>
            <person name="Hamid H."/>
            <person name="Hawkins E.S."/>
            <person name="Hirani K."/>
            <person name="Hogues M.E."/>
            <person name="Hollins B."/>
            <person name="Hsiao C.-H."/>
            <person name="Jabil R."/>
            <person name="James M.L."/>
            <person name="Jhangiani S.N."/>
            <person name="Johnson B."/>
            <person name="Johnson Q."/>
            <person name="Joshi V."/>
            <person name="Kalu J.B."/>
            <person name="Kam C."/>
            <person name="Kashfia A."/>
            <person name="Keebler J."/>
            <person name="Kisamo H."/>
            <person name="Kovar C.L."/>
            <person name="Lago L.A."/>
            <person name="Lai C.-Y."/>
            <person name="Laidlaw J."/>
            <person name="Lara F."/>
            <person name="Le T.-K."/>
            <person name="Lee S.L."/>
            <person name="Legall F.H."/>
            <person name="Lemon S.J."/>
            <person name="Lewis L.R."/>
            <person name="Li B."/>
            <person name="Liu Y."/>
            <person name="Liu Y.-S."/>
            <person name="Lopez J."/>
            <person name="Lozado R.J."/>
            <person name="Lu J."/>
            <person name="Madu R.C."/>
            <person name="Maheshwari M."/>
            <person name="Maheshwari R."/>
            <person name="Malloy K."/>
            <person name="Martinez E."/>
            <person name="Mathew T."/>
            <person name="Mercado I.C."/>
            <person name="Mercado C."/>
            <person name="Meyer B."/>
            <person name="Montgomery K."/>
            <person name="Morgan M.B."/>
            <person name="Munidasa M."/>
            <person name="Nazareth L.V."/>
            <person name="Nelson J."/>
            <person name="Ng B.M."/>
            <person name="Nguyen N.B."/>
            <person name="Nguyen P.Q."/>
            <person name="Nguyen T."/>
            <person name="Obregon M."/>
            <person name="Okwuonu G.O."/>
            <person name="Onwere C.G."/>
            <person name="Orozco G."/>
            <person name="Parra A."/>
            <person name="Patel S."/>
            <person name="Patil S."/>
            <person name="Perez A."/>
            <person name="Perez Y."/>
            <person name="Pham C."/>
            <person name="Primus E.L."/>
            <person name="Pu L.-L."/>
            <person name="Puazo M."/>
            <person name="Qin X."/>
            <person name="Quiroz J.B."/>
            <person name="Reese J."/>
            <person name="Richards S."/>
            <person name="Rives C.M."/>
            <person name="Robberts R."/>
            <person name="Ruiz S.J."/>
            <person name="Ruiz M.J."/>
            <person name="Santibanez J."/>
            <person name="Schneider B.W."/>
            <person name="Sisson I."/>
            <person name="Smith M."/>
            <person name="Sodergren E."/>
            <person name="Song X.-Z."/>
            <person name="Song B.B."/>
            <person name="Summersgill H."/>
            <person name="Thelus R."/>
            <person name="Thornton R.D."/>
            <person name="Trejos Z.Y."/>
            <person name="Usmani K."/>
            <person name="Vattathil S."/>
            <person name="Villasana D."/>
            <person name="Walker D.L."/>
            <person name="Wang S."/>
            <person name="Wang K."/>
            <person name="White C.S."/>
            <person name="Williams A.C."/>
            <person name="Williamson J."/>
            <person name="Wilson K."/>
            <person name="Woghiren I.O."/>
            <person name="Woodworth J.R."/>
            <person name="Worley K.C."/>
            <person name="Wright R.A."/>
            <person name="Wu W."/>
            <person name="Young L."/>
            <person name="Zhang L."/>
            <person name="Zhang J."/>
            <person name="Zhu Y."/>
            <person name="Muzny D.M."/>
            <person name="Weinstock G."/>
            <person name="Gibbs R.A."/>
        </authorList>
    </citation>
    <scope>NUCLEOTIDE SEQUENCE [LARGE SCALE GENOMIC DNA]</scope>
    <source>
        <strain evidence="8">LSR1</strain>
    </source>
</reference>
<dbReference type="GO" id="GO:0016405">
    <property type="term" value="F:CoA-ligase activity"/>
    <property type="evidence" value="ECO:0007669"/>
    <property type="project" value="TreeGrafter"/>
</dbReference>
<evidence type="ECO:0000256" key="2">
    <source>
        <dbReference type="ARBA" id="ARBA00006432"/>
    </source>
</evidence>
<comment type="similarity">
    <text evidence="2">Belongs to the ATP-dependent AMP-binding enzyme family.</text>
</comment>
<comment type="subcellular location">
    <subcellularLocation>
        <location evidence="1">Peroxisome</location>
    </subcellularLocation>
</comment>
<feature type="domain" description="AMP-binding enzyme C-terminal" evidence="6">
    <location>
        <begin position="469"/>
        <end position="543"/>
    </location>
</feature>
<keyword evidence="3" id="KW-0436">Ligase</keyword>
<dbReference type="RefSeq" id="XP_008183306.3">
    <property type="nucleotide sequence ID" value="XM_008185084.3"/>
</dbReference>
<dbReference type="PANTHER" id="PTHR24096:SF149">
    <property type="entry name" value="AMP-BINDING DOMAIN-CONTAINING PROTEIN-RELATED"/>
    <property type="match status" value="1"/>
</dbReference>
<evidence type="ECO:0000256" key="1">
    <source>
        <dbReference type="ARBA" id="ARBA00004275"/>
    </source>
</evidence>
<proteinExistence type="inferred from homology"/>
<dbReference type="InterPro" id="IPR045851">
    <property type="entry name" value="AMP-bd_C_sf"/>
</dbReference>
<dbReference type="SUPFAM" id="SSF56801">
    <property type="entry name" value="Acetyl-CoA synthetase-like"/>
    <property type="match status" value="1"/>
</dbReference>
<evidence type="ECO:0000259" key="5">
    <source>
        <dbReference type="Pfam" id="PF00501"/>
    </source>
</evidence>
<evidence type="ECO:0000256" key="3">
    <source>
        <dbReference type="ARBA" id="ARBA00022598"/>
    </source>
</evidence>
<reference evidence="7" key="2">
    <citation type="submission" date="2022-06" db="UniProtKB">
        <authorList>
            <consortium name="EnsemblMetazoa"/>
        </authorList>
    </citation>
    <scope>IDENTIFICATION</scope>
</reference>
<dbReference type="InterPro" id="IPR025110">
    <property type="entry name" value="AMP-bd_C"/>
</dbReference>
<dbReference type="GeneID" id="103309505"/>
<dbReference type="OrthoDB" id="10253869at2759"/>
<feature type="domain" description="AMP-dependent synthetase/ligase" evidence="5">
    <location>
        <begin position="61"/>
        <end position="416"/>
    </location>
</feature>
<accession>A0A8R2B657</accession>
<dbReference type="Gene3D" id="3.40.50.12780">
    <property type="entry name" value="N-terminal domain of ligase-like"/>
    <property type="match status" value="1"/>
</dbReference>
<evidence type="ECO:0000259" key="6">
    <source>
        <dbReference type="Pfam" id="PF13193"/>
    </source>
</evidence>
<sequence>MRFAPKFRTVSHLEAFCAFAKMAFNIQTSGPKMILHNKTIADMFVNQLNNNQGLFGIDCFTGKEYGYPKLKKDVLAMATAFKKHDLGHGDVVMIIDYGSYEGQVVMLAGILVGTTIAALDHSLRKSVLAELINESKPNVLFCNTFSINIITDILNTITHQPILKISTMIRDGFTVYSNIIVVTADETLLVRPIKSKSPIGPCAIIYSSGTTGTPKGIYLSDDAMKSALISFKQSLMEEPIENRFMITSPVFWYTGMLLMMLGIHFGKPRLFFSAKSTAEQVLCSIDKFKPTFLMTGVAAVNEMMACQMANGHKYNIHSLTTCVVGGSPMRADLQKTVVKNLLQGRIPIKQGYGASEQGIIAAWSMDSDISTVRAGSVGRPAAGIKIRIVSLETGECVGPNTEGEIRIKSVSNMVGYVNDMKKTICSYDEDGWFKSGDVGYYTDDCCLFIVGRIKELMIYKDQRIAPTDIETVLLSHPAVLDAGVTGKYSVDGDLLIGVVKVKPGQNVEPDRLLSYVNDKVKDHERLRGGIIFVDDVPRSPAGKLKREELLNIIQ</sequence>
<dbReference type="EnsemblMetazoa" id="XM_008185084.3">
    <property type="protein sequence ID" value="XP_008183306.3"/>
    <property type="gene ID" value="LOC103309505"/>
</dbReference>
<keyword evidence="4" id="KW-0576">Peroxisome</keyword>
<name>A0A8R2B657_ACYPI</name>